<feature type="transmembrane region" description="Helical" evidence="1">
    <location>
        <begin position="48"/>
        <end position="65"/>
    </location>
</feature>
<dbReference type="PANTHER" id="PTHR22911">
    <property type="entry name" value="ACYL-MALONYL CONDENSING ENZYME-RELATED"/>
    <property type="match status" value="1"/>
</dbReference>
<feature type="transmembrane region" description="Helical" evidence="1">
    <location>
        <begin position="104"/>
        <end position="126"/>
    </location>
</feature>
<reference evidence="3 4" key="1">
    <citation type="submission" date="2022-04" db="EMBL/GenBank/DDBJ databases">
        <authorList>
            <person name="Grouzdev D.S."/>
            <person name="Pantiukh K.S."/>
            <person name="Krutkina M.S."/>
        </authorList>
    </citation>
    <scope>NUCLEOTIDE SEQUENCE [LARGE SCALE GENOMIC DNA]</scope>
    <source>
        <strain evidence="3 4">6x-1</strain>
    </source>
</reference>
<dbReference type="InterPro" id="IPR000620">
    <property type="entry name" value="EamA_dom"/>
</dbReference>
<keyword evidence="1" id="KW-0812">Transmembrane</keyword>
<sequence length="328" mass="33619">MPVGNATGRSAGRVRTIGLTLVLVSTVLWSTVGYFVRLADADTWTIVLWRSLFAAAALVPFWLATSRNRMAALRMTLTVPGLVAIGLGVVGNITYIVALHLTTVATVMTIYAALPFLTAGIAFFALREQVSGRFLLAALVAVAGIAVMAGAAVSGRDLAGIAVSILMTGSYAGYLVLVKKRPGLDMTLVSIISALGGALAALPLVPHGPQAGILPGTHALMVCALLGVLTTGLANVLTLVGSRDIGSGEAGFLLLLDIVLGPFWVWLAFGETVGPSVLAGGTLVVAAVAWYLMGGDSRRTAPATSAESAVLAEGPHSAATVRTCRESN</sequence>
<accession>A0ABT0DFG2</accession>
<feature type="transmembrane region" description="Helical" evidence="1">
    <location>
        <begin position="217"/>
        <end position="240"/>
    </location>
</feature>
<protein>
    <submittedName>
        <fullName evidence="3">DMT family transporter</fullName>
    </submittedName>
</protein>
<feature type="transmembrane region" description="Helical" evidence="1">
    <location>
        <begin position="77"/>
        <end position="98"/>
    </location>
</feature>
<dbReference type="Pfam" id="PF00892">
    <property type="entry name" value="EamA"/>
    <property type="match status" value="2"/>
</dbReference>
<keyword evidence="1" id="KW-0472">Membrane</keyword>
<dbReference type="EMBL" id="JALKCH010000013">
    <property type="protein sequence ID" value="MCK0198693.1"/>
    <property type="molecule type" value="Genomic_DNA"/>
</dbReference>
<feature type="transmembrane region" description="Helical" evidence="1">
    <location>
        <begin position="158"/>
        <end position="177"/>
    </location>
</feature>
<keyword evidence="4" id="KW-1185">Reference proteome</keyword>
<name>A0ABT0DFG2_9HYPH</name>
<dbReference type="InterPro" id="IPR037185">
    <property type="entry name" value="EmrE-like"/>
</dbReference>
<evidence type="ECO:0000313" key="4">
    <source>
        <dbReference type="Proteomes" id="UP001203284"/>
    </source>
</evidence>
<organism evidence="3 4">
    <name type="scientific">Ancylobacter crimeensis</name>
    <dbReference type="NCBI Taxonomy" id="2579147"/>
    <lineage>
        <taxon>Bacteria</taxon>
        <taxon>Pseudomonadati</taxon>
        <taxon>Pseudomonadota</taxon>
        <taxon>Alphaproteobacteria</taxon>
        <taxon>Hyphomicrobiales</taxon>
        <taxon>Xanthobacteraceae</taxon>
        <taxon>Ancylobacter</taxon>
    </lineage>
</organism>
<feature type="transmembrane region" description="Helical" evidence="1">
    <location>
        <begin position="275"/>
        <end position="293"/>
    </location>
</feature>
<feature type="domain" description="EamA" evidence="2">
    <location>
        <begin position="17"/>
        <end position="148"/>
    </location>
</feature>
<dbReference type="PANTHER" id="PTHR22911:SF135">
    <property type="entry name" value="BLR4310 PROTEIN"/>
    <property type="match status" value="1"/>
</dbReference>
<comment type="caution">
    <text evidence="3">The sequence shown here is derived from an EMBL/GenBank/DDBJ whole genome shotgun (WGS) entry which is preliminary data.</text>
</comment>
<evidence type="ECO:0000313" key="3">
    <source>
        <dbReference type="EMBL" id="MCK0198693.1"/>
    </source>
</evidence>
<dbReference type="RefSeq" id="WP_247030590.1">
    <property type="nucleotide sequence ID" value="NZ_JALKCH010000013.1"/>
</dbReference>
<evidence type="ECO:0000256" key="1">
    <source>
        <dbReference type="SAM" id="Phobius"/>
    </source>
</evidence>
<proteinExistence type="predicted"/>
<evidence type="ECO:0000259" key="2">
    <source>
        <dbReference type="Pfam" id="PF00892"/>
    </source>
</evidence>
<feature type="domain" description="EamA" evidence="2">
    <location>
        <begin position="160"/>
        <end position="291"/>
    </location>
</feature>
<dbReference type="SUPFAM" id="SSF103481">
    <property type="entry name" value="Multidrug resistance efflux transporter EmrE"/>
    <property type="match status" value="2"/>
</dbReference>
<feature type="transmembrane region" description="Helical" evidence="1">
    <location>
        <begin position="252"/>
        <end position="269"/>
    </location>
</feature>
<keyword evidence="1" id="KW-1133">Transmembrane helix</keyword>
<dbReference type="Proteomes" id="UP001203284">
    <property type="component" value="Unassembled WGS sequence"/>
</dbReference>
<feature type="transmembrane region" description="Helical" evidence="1">
    <location>
        <begin position="17"/>
        <end position="36"/>
    </location>
</feature>
<gene>
    <name evidence="3" type="ORF">MWN34_17485</name>
</gene>
<feature type="transmembrane region" description="Helical" evidence="1">
    <location>
        <begin position="133"/>
        <end position="152"/>
    </location>
</feature>
<feature type="transmembrane region" description="Helical" evidence="1">
    <location>
        <begin position="184"/>
        <end position="205"/>
    </location>
</feature>